<keyword evidence="1" id="KW-0472">Membrane</keyword>
<evidence type="ECO:0000313" key="3">
    <source>
        <dbReference type="Proteomes" id="UP001146351"/>
    </source>
</evidence>
<proteinExistence type="predicted"/>
<dbReference type="EMBL" id="JAPQKO010000004">
    <property type="protein sequence ID" value="KAJ5165983.1"/>
    <property type="molecule type" value="Genomic_DNA"/>
</dbReference>
<accession>A0A9W9LMT8</accession>
<organism evidence="2 3">
    <name type="scientific">Penicillium capsulatum</name>
    <dbReference type="NCBI Taxonomy" id="69766"/>
    <lineage>
        <taxon>Eukaryota</taxon>
        <taxon>Fungi</taxon>
        <taxon>Dikarya</taxon>
        <taxon>Ascomycota</taxon>
        <taxon>Pezizomycotina</taxon>
        <taxon>Eurotiomycetes</taxon>
        <taxon>Eurotiomycetidae</taxon>
        <taxon>Eurotiales</taxon>
        <taxon>Aspergillaceae</taxon>
        <taxon>Penicillium</taxon>
    </lineage>
</organism>
<reference evidence="2" key="1">
    <citation type="submission" date="2022-11" db="EMBL/GenBank/DDBJ databases">
        <authorList>
            <person name="Petersen C."/>
        </authorList>
    </citation>
    <scope>NUCLEOTIDE SEQUENCE</scope>
    <source>
        <strain evidence="2">IBT 21917</strain>
    </source>
</reference>
<sequence>MTYPPYTPATLGRELGIMFAFVGACAVTMAVYSFFWRVPPLISPGHQRRQNDQDRAHRRAFQARAGAALFERAADPDSGGCTWG</sequence>
<evidence type="ECO:0000313" key="2">
    <source>
        <dbReference type="EMBL" id="KAJ5165983.1"/>
    </source>
</evidence>
<dbReference type="AlphaFoldDB" id="A0A9W9LMT8"/>
<name>A0A9W9LMT8_9EURO</name>
<keyword evidence="3" id="KW-1185">Reference proteome</keyword>
<keyword evidence="1" id="KW-0812">Transmembrane</keyword>
<comment type="caution">
    <text evidence="2">The sequence shown here is derived from an EMBL/GenBank/DDBJ whole genome shotgun (WGS) entry which is preliminary data.</text>
</comment>
<reference evidence="2" key="2">
    <citation type="journal article" date="2023" name="IMA Fungus">
        <title>Comparative genomic study of the Penicillium genus elucidates a diverse pangenome and 15 lateral gene transfer events.</title>
        <authorList>
            <person name="Petersen C."/>
            <person name="Sorensen T."/>
            <person name="Nielsen M.R."/>
            <person name="Sondergaard T.E."/>
            <person name="Sorensen J.L."/>
            <person name="Fitzpatrick D.A."/>
            <person name="Frisvad J.C."/>
            <person name="Nielsen K.L."/>
        </authorList>
    </citation>
    <scope>NUCLEOTIDE SEQUENCE</scope>
    <source>
        <strain evidence="2">IBT 21917</strain>
    </source>
</reference>
<protein>
    <submittedName>
        <fullName evidence="2">Uncharacterized protein</fullName>
    </submittedName>
</protein>
<gene>
    <name evidence="2" type="ORF">N7492_006279</name>
</gene>
<feature type="transmembrane region" description="Helical" evidence="1">
    <location>
        <begin position="15"/>
        <end position="35"/>
    </location>
</feature>
<evidence type="ECO:0000256" key="1">
    <source>
        <dbReference type="SAM" id="Phobius"/>
    </source>
</evidence>
<dbReference type="Proteomes" id="UP001146351">
    <property type="component" value="Unassembled WGS sequence"/>
</dbReference>
<keyword evidence="1" id="KW-1133">Transmembrane helix</keyword>
<dbReference type="OrthoDB" id="3436553at2759"/>